<dbReference type="InterPro" id="IPR019987">
    <property type="entry name" value="GTP-bd_ribosome_bio_YsxC"/>
</dbReference>
<dbReference type="GO" id="GO:0046872">
    <property type="term" value="F:metal ion binding"/>
    <property type="evidence" value="ECO:0007669"/>
    <property type="project" value="UniProtKB-KW"/>
</dbReference>
<dbReference type="Gene3D" id="3.40.50.300">
    <property type="entry name" value="P-loop containing nucleotide triphosphate hydrolases"/>
    <property type="match status" value="1"/>
</dbReference>
<comment type="cofactor">
    <cofactor evidence="1">
        <name>Mg(2+)</name>
        <dbReference type="ChEBI" id="CHEBI:18420"/>
    </cofactor>
</comment>
<dbReference type="PANTHER" id="PTHR11649:SF13">
    <property type="entry name" value="ENGB-TYPE G DOMAIN-CONTAINING PROTEIN"/>
    <property type="match status" value="1"/>
</dbReference>
<name>A0A0R3JRR3_CALMK</name>
<comment type="function">
    <text evidence="10">Necessary for normal cell division and for the maintenance of normal septation.</text>
</comment>
<evidence type="ECO:0000256" key="3">
    <source>
        <dbReference type="ARBA" id="ARBA00022618"/>
    </source>
</evidence>
<dbReference type="InterPro" id="IPR006073">
    <property type="entry name" value="GTP-bd"/>
</dbReference>
<accession>A0A0R3JRR3</accession>
<dbReference type="CDD" id="cd01876">
    <property type="entry name" value="YihA_EngB"/>
    <property type="match status" value="1"/>
</dbReference>
<dbReference type="GO" id="GO:0005525">
    <property type="term" value="F:GTP binding"/>
    <property type="evidence" value="ECO:0007669"/>
    <property type="project" value="UniProtKB-UniRule"/>
</dbReference>
<evidence type="ECO:0000256" key="6">
    <source>
        <dbReference type="ARBA" id="ARBA00022842"/>
    </source>
</evidence>
<comment type="caution">
    <text evidence="12">The sequence shown here is derived from an EMBL/GenBank/DDBJ whole genome shotgun (WGS) entry which is preliminary data.</text>
</comment>
<dbReference type="EMBL" id="LKHP01000015">
    <property type="protein sequence ID" value="KRQ86137.1"/>
    <property type="molecule type" value="Genomic_DNA"/>
</dbReference>
<dbReference type="FunFam" id="3.40.50.300:FF:000098">
    <property type="entry name" value="Probable GTP-binding protein EngB"/>
    <property type="match status" value="1"/>
</dbReference>
<dbReference type="AlphaFoldDB" id="A0A0R3JRR3"/>
<sequence>MKIIKAELEKVAVDQRQYPEDGRPEIALAGRSNVGKSSLINTLVNRKSLARISSTPGKTRTINFYNINDAFYFVDLPGYGYAKVSKEEKAKWGKMIEDYLNNRQQLRLVVLLVDSRHNPTDDDKLMLQYIRSSNKKVIVVMTKTDKLTRNELNKNINMIKKELQLSSEDTLLQFSSLKKIGREELLNKIEQYI</sequence>
<evidence type="ECO:0000313" key="13">
    <source>
        <dbReference type="Proteomes" id="UP000052015"/>
    </source>
</evidence>
<evidence type="ECO:0000256" key="8">
    <source>
        <dbReference type="ARBA" id="ARBA00023210"/>
    </source>
</evidence>
<dbReference type="PROSITE" id="PS51706">
    <property type="entry name" value="G_ENGB"/>
    <property type="match status" value="1"/>
</dbReference>
<evidence type="ECO:0000256" key="10">
    <source>
        <dbReference type="HAMAP-Rule" id="MF_00321"/>
    </source>
</evidence>
<dbReference type="InterPro" id="IPR030393">
    <property type="entry name" value="G_ENGB_dom"/>
</dbReference>
<evidence type="ECO:0000256" key="2">
    <source>
        <dbReference type="ARBA" id="ARBA00009638"/>
    </source>
</evidence>
<dbReference type="GO" id="GO:0005829">
    <property type="term" value="C:cytosol"/>
    <property type="evidence" value="ECO:0007669"/>
    <property type="project" value="TreeGrafter"/>
</dbReference>
<evidence type="ECO:0000313" key="12">
    <source>
        <dbReference type="EMBL" id="KRQ86137.1"/>
    </source>
</evidence>
<evidence type="ECO:0000256" key="4">
    <source>
        <dbReference type="ARBA" id="ARBA00022723"/>
    </source>
</evidence>
<comment type="similarity">
    <text evidence="2 10">Belongs to the TRAFAC class TrmE-Era-EngA-EngB-Septin-like GTPase superfamily. EngB GTPase family.</text>
</comment>
<organism evidence="12 13">
    <name type="scientific">Caloramator mitchellensis</name>
    <dbReference type="NCBI Taxonomy" id="908809"/>
    <lineage>
        <taxon>Bacteria</taxon>
        <taxon>Bacillati</taxon>
        <taxon>Bacillota</taxon>
        <taxon>Clostridia</taxon>
        <taxon>Eubacteriales</taxon>
        <taxon>Clostridiaceae</taxon>
        <taxon>Caloramator</taxon>
    </lineage>
</organism>
<dbReference type="OrthoDB" id="9804921at2"/>
<keyword evidence="3 10" id="KW-0132">Cell division</keyword>
<dbReference type="PATRIC" id="fig|908809.3.peg.2075"/>
<dbReference type="GO" id="GO:0000917">
    <property type="term" value="P:division septum assembly"/>
    <property type="evidence" value="ECO:0007669"/>
    <property type="project" value="UniProtKB-KW"/>
</dbReference>
<dbReference type="Proteomes" id="UP000052015">
    <property type="component" value="Unassembled WGS sequence"/>
</dbReference>
<keyword evidence="5 10" id="KW-0547">Nucleotide-binding</keyword>
<evidence type="ECO:0000256" key="5">
    <source>
        <dbReference type="ARBA" id="ARBA00022741"/>
    </source>
</evidence>
<dbReference type="Pfam" id="PF01926">
    <property type="entry name" value="MMR_HSR1"/>
    <property type="match status" value="1"/>
</dbReference>
<dbReference type="RefSeq" id="WP_057979388.1">
    <property type="nucleotide sequence ID" value="NZ_LKHP01000015.1"/>
</dbReference>
<evidence type="ECO:0000256" key="7">
    <source>
        <dbReference type="ARBA" id="ARBA00023134"/>
    </source>
</evidence>
<evidence type="ECO:0000256" key="9">
    <source>
        <dbReference type="ARBA" id="ARBA00023306"/>
    </source>
</evidence>
<gene>
    <name evidence="10 12" type="primary">engB</name>
    <name evidence="12" type="ORF">ABG79_02076</name>
</gene>
<keyword evidence="6" id="KW-0460">Magnesium</keyword>
<evidence type="ECO:0000259" key="11">
    <source>
        <dbReference type="PROSITE" id="PS51706"/>
    </source>
</evidence>
<dbReference type="NCBIfam" id="TIGR03598">
    <property type="entry name" value="GTPase_YsxC"/>
    <property type="match status" value="1"/>
</dbReference>
<feature type="domain" description="EngB-type G" evidence="11">
    <location>
        <begin position="22"/>
        <end position="193"/>
    </location>
</feature>
<protein>
    <recommendedName>
        <fullName evidence="10">Probable GTP-binding protein EngB</fullName>
    </recommendedName>
</protein>
<proteinExistence type="inferred from homology"/>
<dbReference type="HAMAP" id="MF_00321">
    <property type="entry name" value="GTPase_EngB"/>
    <property type="match status" value="1"/>
</dbReference>
<dbReference type="PANTHER" id="PTHR11649">
    <property type="entry name" value="MSS1/TRME-RELATED GTP-BINDING PROTEIN"/>
    <property type="match status" value="1"/>
</dbReference>
<dbReference type="InterPro" id="IPR027417">
    <property type="entry name" value="P-loop_NTPase"/>
</dbReference>
<dbReference type="SUPFAM" id="SSF52540">
    <property type="entry name" value="P-loop containing nucleoside triphosphate hydrolases"/>
    <property type="match status" value="1"/>
</dbReference>
<dbReference type="STRING" id="908809.ABG79_02076"/>
<keyword evidence="4" id="KW-0479">Metal-binding</keyword>
<keyword evidence="13" id="KW-1185">Reference proteome</keyword>
<evidence type="ECO:0000256" key="1">
    <source>
        <dbReference type="ARBA" id="ARBA00001946"/>
    </source>
</evidence>
<keyword evidence="8 10" id="KW-0717">Septation</keyword>
<reference evidence="12 13" key="1">
    <citation type="submission" date="2015-09" db="EMBL/GenBank/DDBJ databases">
        <title>Draft genome sequence of a Caloramator mitchellensis, a moderate thermophile from the Great Artesian Basin of Australia.</title>
        <authorList>
            <person name="Patel B.K."/>
        </authorList>
    </citation>
    <scope>NUCLEOTIDE SEQUENCE [LARGE SCALE GENOMIC DNA]</scope>
    <source>
        <strain evidence="12 13">VF08</strain>
    </source>
</reference>
<keyword evidence="9 10" id="KW-0131">Cell cycle</keyword>
<keyword evidence="7 10" id="KW-0342">GTP-binding</keyword>